<dbReference type="Proteomes" id="UP000265768">
    <property type="component" value="Unassembled WGS sequence"/>
</dbReference>
<reference evidence="3 4" key="1">
    <citation type="submission" date="2018-09" db="EMBL/GenBank/DDBJ databases">
        <title>YIM 75507 draft genome.</title>
        <authorList>
            <person name="Tang S."/>
            <person name="Feng Y."/>
        </authorList>
    </citation>
    <scope>NUCLEOTIDE SEQUENCE [LARGE SCALE GENOMIC DNA]</scope>
    <source>
        <strain evidence="3 4">YIM 75507</strain>
    </source>
</reference>
<dbReference type="SUPFAM" id="SSF101790">
    <property type="entry name" value="Aminomethyltransferase beta-barrel domain"/>
    <property type="match status" value="1"/>
</dbReference>
<feature type="region of interest" description="Disordered" evidence="1">
    <location>
        <begin position="49"/>
        <end position="81"/>
    </location>
</feature>
<name>A0A3A4A326_9ACTN</name>
<dbReference type="Pfam" id="PF08669">
    <property type="entry name" value="GCV_T_C"/>
    <property type="match status" value="1"/>
</dbReference>
<dbReference type="Gene3D" id="2.40.30.110">
    <property type="entry name" value="Aminomethyltransferase beta-barrel domains"/>
    <property type="match status" value="1"/>
</dbReference>
<gene>
    <name evidence="3" type="ORF">D5H75_34855</name>
</gene>
<evidence type="ECO:0000259" key="2">
    <source>
        <dbReference type="Pfam" id="PF08669"/>
    </source>
</evidence>
<organism evidence="3 4">
    <name type="scientific">Bailinhaonella thermotolerans</name>
    <dbReference type="NCBI Taxonomy" id="1070861"/>
    <lineage>
        <taxon>Bacteria</taxon>
        <taxon>Bacillati</taxon>
        <taxon>Actinomycetota</taxon>
        <taxon>Actinomycetes</taxon>
        <taxon>Streptosporangiales</taxon>
        <taxon>Streptosporangiaceae</taxon>
        <taxon>Bailinhaonella</taxon>
    </lineage>
</organism>
<feature type="region of interest" description="Disordered" evidence="1">
    <location>
        <begin position="1"/>
        <end position="28"/>
    </location>
</feature>
<dbReference type="EMBL" id="QZEY01000021">
    <property type="protein sequence ID" value="RJL22835.1"/>
    <property type="molecule type" value="Genomic_DNA"/>
</dbReference>
<comment type="caution">
    <text evidence="3">The sequence shown here is derived from an EMBL/GenBank/DDBJ whole genome shotgun (WGS) entry which is preliminary data.</text>
</comment>
<dbReference type="InterPro" id="IPR013977">
    <property type="entry name" value="GcvT_C"/>
</dbReference>
<keyword evidence="4" id="KW-1185">Reference proteome</keyword>
<proteinExistence type="predicted"/>
<dbReference type="RefSeq" id="WP_119930926.1">
    <property type="nucleotide sequence ID" value="NZ_QZEY01000021.1"/>
</dbReference>
<evidence type="ECO:0000313" key="3">
    <source>
        <dbReference type="EMBL" id="RJL22835.1"/>
    </source>
</evidence>
<accession>A0A3A4A326</accession>
<dbReference type="OrthoDB" id="2055370at2"/>
<protein>
    <recommendedName>
        <fullName evidence="2">Aminomethyltransferase C-terminal domain-containing protein</fullName>
    </recommendedName>
</protein>
<feature type="compositionally biased region" description="Polar residues" evidence="1">
    <location>
        <begin position="1"/>
        <end position="23"/>
    </location>
</feature>
<evidence type="ECO:0000256" key="1">
    <source>
        <dbReference type="SAM" id="MobiDB-lite"/>
    </source>
</evidence>
<dbReference type="InterPro" id="IPR029043">
    <property type="entry name" value="GcvT/YgfZ_C"/>
</dbReference>
<evidence type="ECO:0000313" key="4">
    <source>
        <dbReference type="Proteomes" id="UP000265768"/>
    </source>
</evidence>
<sequence length="172" mass="18073">MPLTGSRQRISSTRSSPSRQTIRTAGRSPAIRTSTHAVRHVIVSCRSRWPHRAPGGRTALPAGPDERTTQARAISPHADERPRLSAVARKLVSITLDDPDVQLRGGELLLRDGSPAGYVTSAAHGHPLGRTAGPGYVDGAEGAFPVDVAGGTFSAQVQTKAPYDPASSKVKA</sequence>
<dbReference type="AlphaFoldDB" id="A0A3A4A326"/>
<feature type="domain" description="Aminomethyltransferase C-terminal" evidence="2">
    <location>
        <begin position="89"/>
        <end position="164"/>
    </location>
</feature>